<comment type="caution">
    <text evidence="1">The sequence shown here is derived from an EMBL/GenBank/DDBJ whole genome shotgun (WGS) entry which is preliminary data.</text>
</comment>
<evidence type="ECO:0000313" key="2">
    <source>
        <dbReference type="Proteomes" id="UP000641741"/>
    </source>
</evidence>
<dbReference type="InterPro" id="IPR029058">
    <property type="entry name" value="AB_hydrolase_fold"/>
</dbReference>
<dbReference type="Gene3D" id="3.40.50.1820">
    <property type="entry name" value="alpha/beta hydrolase"/>
    <property type="match status" value="1"/>
</dbReference>
<reference evidence="1 2" key="1">
    <citation type="submission" date="2020-08" db="EMBL/GenBank/DDBJ databases">
        <title>Genome public.</title>
        <authorList>
            <person name="Liu C."/>
            <person name="Sun Q."/>
        </authorList>
    </citation>
    <scope>NUCLEOTIDE SEQUENCE [LARGE SCALE GENOMIC DNA]</scope>
    <source>
        <strain evidence="1 2">M2</strain>
    </source>
</reference>
<dbReference type="SUPFAM" id="SSF53474">
    <property type="entry name" value="alpha/beta-Hydrolases"/>
    <property type="match status" value="1"/>
</dbReference>
<organism evidence="1 2">
    <name type="scientific">Agathobaculum hominis</name>
    <dbReference type="NCBI Taxonomy" id="2763014"/>
    <lineage>
        <taxon>Bacteria</taxon>
        <taxon>Bacillati</taxon>
        <taxon>Bacillota</taxon>
        <taxon>Clostridia</taxon>
        <taxon>Eubacteriales</taxon>
        <taxon>Butyricicoccaceae</taxon>
        <taxon>Agathobaculum</taxon>
    </lineage>
</organism>
<dbReference type="Proteomes" id="UP000641741">
    <property type="component" value="Unassembled WGS sequence"/>
</dbReference>
<proteinExistence type="predicted"/>
<dbReference type="GO" id="GO:0016787">
    <property type="term" value="F:hydrolase activity"/>
    <property type="evidence" value="ECO:0007669"/>
    <property type="project" value="UniProtKB-KW"/>
</dbReference>
<accession>A0ABR7GL42</accession>
<name>A0ABR7GL42_9FIRM</name>
<dbReference type="RefSeq" id="WP_186969326.1">
    <property type="nucleotide sequence ID" value="NZ_JACOPK010000003.1"/>
</dbReference>
<dbReference type="EMBL" id="JACOPK010000003">
    <property type="protein sequence ID" value="MBC5695013.1"/>
    <property type="molecule type" value="Genomic_DNA"/>
</dbReference>
<keyword evidence="2" id="KW-1185">Reference proteome</keyword>
<protein>
    <submittedName>
        <fullName evidence="1">Alpha/beta hydrolase</fullName>
    </submittedName>
</protein>
<sequence>MSEKLAVLFPGVGYQIDRPLLYHSAKLARERGYEVCTVSYPPLPTGLRGKPERIQQAIELCSRAAAEQLSGIAPDQHRQLLFISKSLGTAVAAVCAARFSLSPQQVYYTPVENSFAYFRREGLVFHGTADPWARTEVVKNECRRLELPLFLVENADHSLETADTLHDLETLHRVMARTAQYLDER</sequence>
<gene>
    <name evidence="1" type="ORF">H8S02_03515</name>
</gene>
<keyword evidence="1" id="KW-0378">Hydrolase</keyword>
<evidence type="ECO:0000313" key="1">
    <source>
        <dbReference type="EMBL" id="MBC5695013.1"/>
    </source>
</evidence>